<comment type="caution">
    <text evidence="5">The sequence shown here is derived from an EMBL/GenBank/DDBJ whole genome shotgun (WGS) entry which is preliminary data.</text>
</comment>
<dbReference type="Proteomes" id="UP000239736">
    <property type="component" value="Unassembled WGS sequence"/>
</dbReference>
<dbReference type="InterPro" id="IPR034984">
    <property type="entry name" value="Imelysin-like_IPPA"/>
</dbReference>
<gene>
    <name evidence="5" type="ORF">LV82_01530</name>
</gene>
<evidence type="ECO:0000313" key="5">
    <source>
        <dbReference type="EMBL" id="PPB80798.1"/>
    </source>
</evidence>
<dbReference type="GO" id="GO:0030313">
    <property type="term" value="C:cell envelope"/>
    <property type="evidence" value="ECO:0007669"/>
    <property type="project" value="UniProtKB-SubCell"/>
</dbReference>
<dbReference type="Pfam" id="PF09375">
    <property type="entry name" value="Peptidase_M75"/>
    <property type="match status" value="1"/>
</dbReference>
<evidence type="ECO:0000256" key="2">
    <source>
        <dbReference type="ARBA" id="ARBA00022729"/>
    </source>
</evidence>
<organism evidence="5 6">
    <name type="scientific">Albidovulum inexpectatum</name>
    <dbReference type="NCBI Taxonomy" id="196587"/>
    <lineage>
        <taxon>Bacteria</taxon>
        <taxon>Pseudomonadati</taxon>
        <taxon>Pseudomonadota</taxon>
        <taxon>Alphaproteobacteria</taxon>
        <taxon>Rhodobacterales</taxon>
        <taxon>Paracoccaceae</taxon>
        <taxon>Albidovulum</taxon>
    </lineage>
</organism>
<evidence type="ECO:0000256" key="1">
    <source>
        <dbReference type="ARBA" id="ARBA00004196"/>
    </source>
</evidence>
<dbReference type="RefSeq" id="WP_104070488.1">
    <property type="nucleotide sequence ID" value="NZ_PRDS01000004.1"/>
</dbReference>
<sequence>MKHLIILAVTILCALPARAGVDDVLERHILPGLSRFAQAAERLDAAARADCRAAALREPFHAAFDAWLPVGDIRLGPSEQAALSIAFWPDPKGHGRRVLDRMIAGQDPVVHDPTAYATVSIAGRGLFALELLLFDPALSDHGADDFACALVRAVAGDLRAQAAGLETAWRVEFAPLLRNAGAPDNPVYLDEAEALRAIYTQILSSLEFTADQRIGRPLGSLDRPRSGRAEAWRSGRSLRNVLIATRGAHALATALADGPLPDSYAALARVEEAASRIVDPAFQDITDPQAWLRLEILQQRVRDLRAAIEAGIGSRLGLSAGFNSQDGD</sequence>
<evidence type="ECO:0000259" key="4">
    <source>
        <dbReference type="Pfam" id="PF09375"/>
    </source>
</evidence>
<dbReference type="OrthoDB" id="5729110at2"/>
<comment type="subcellular location">
    <subcellularLocation>
        <location evidence="1">Cell envelope</location>
    </subcellularLocation>
</comment>
<dbReference type="EMBL" id="PRDS01000004">
    <property type="protein sequence ID" value="PPB80798.1"/>
    <property type="molecule type" value="Genomic_DNA"/>
</dbReference>
<protein>
    <recommendedName>
        <fullName evidence="4">Imelysin-like domain-containing protein</fullName>
    </recommendedName>
</protein>
<feature type="signal peptide" evidence="3">
    <location>
        <begin position="1"/>
        <end position="19"/>
    </location>
</feature>
<dbReference type="Gene3D" id="1.20.1420.20">
    <property type="entry name" value="M75 peptidase, HXXE motif"/>
    <property type="match status" value="1"/>
</dbReference>
<dbReference type="AlphaFoldDB" id="A0A2S5JHF5"/>
<keyword evidence="6" id="KW-1185">Reference proteome</keyword>
<keyword evidence="2 3" id="KW-0732">Signal</keyword>
<reference evidence="5 6" key="1">
    <citation type="submission" date="2018-01" db="EMBL/GenBank/DDBJ databases">
        <title>Genomic Encyclopedia of Archaeal and Bacterial Type Strains, Phase II (KMG-II): from individual species to whole genera.</title>
        <authorList>
            <person name="Goeker M."/>
        </authorList>
    </citation>
    <scope>NUCLEOTIDE SEQUENCE [LARGE SCALE GENOMIC DNA]</scope>
    <source>
        <strain evidence="5 6">DSM 12048</strain>
    </source>
</reference>
<feature type="domain" description="Imelysin-like" evidence="4">
    <location>
        <begin position="29"/>
        <end position="306"/>
    </location>
</feature>
<name>A0A2S5JHF5_9RHOB</name>
<evidence type="ECO:0000256" key="3">
    <source>
        <dbReference type="SAM" id="SignalP"/>
    </source>
</evidence>
<dbReference type="InterPro" id="IPR038352">
    <property type="entry name" value="Imelysin_sf"/>
</dbReference>
<accession>A0A2S5JHF5</accession>
<dbReference type="InterPro" id="IPR018976">
    <property type="entry name" value="Imelysin-like"/>
</dbReference>
<dbReference type="CDD" id="cd14659">
    <property type="entry name" value="Imelysin-like_IPPA"/>
    <property type="match status" value="1"/>
</dbReference>
<feature type="chain" id="PRO_5015423254" description="Imelysin-like domain-containing protein" evidence="3">
    <location>
        <begin position="20"/>
        <end position="328"/>
    </location>
</feature>
<proteinExistence type="predicted"/>
<evidence type="ECO:0000313" key="6">
    <source>
        <dbReference type="Proteomes" id="UP000239736"/>
    </source>
</evidence>